<reference evidence="5" key="1">
    <citation type="submission" date="2025-08" db="UniProtKB">
        <authorList>
            <consortium name="RefSeq"/>
        </authorList>
    </citation>
    <scope>IDENTIFICATION</scope>
</reference>
<dbReference type="RefSeq" id="XP_010940442.1">
    <property type="nucleotide sequence ID" value="XM_010942140.3"/>
</dbReference>
<dbReference type="OrthoDB" id="77601at2759"/>
<dbReference type="Proteomes" id="UP000504607">
    <property type="component" value="Chromosome 16"/>
</dbReference>
<feature type="active site" description="Nucleophile" evidence="2">
    <location>
        <position position="269"/>
    </location>
</feature>
<dbReference type="GO" id="GO:0004298">
    <property type="term" value="F:threonine-type endopeptidase activity"/>
    <property type="evidence" value="ECO:0007669"/>
    <property type="project" value="InterPro"/>
</dbReference>
<dbReference type="InterPro" id="IPR037464">
    <property type="entry name" value="Taspase1"/>
</dbReference>
<keyword evidence="4" id="KW-1185">Reference proteome</keyword>
<comment type="subunit">
    <text evidence="1">Heterotetramer of two alpha and two beta chains arranged as a dimer of alpha/beta heterodimers.</text>
</comment>
<dbReference type="InterPro" id="IPR029055">
    <property type="entry name" value="Ntn_hydrolases_N"/>
</dbReference>
<dbReference type="Gene3D" id="3.60.20.30">
    <property type="entry name" value="(Glycosyl)asparaginase"/>
    <property type="match status" value="1"/>
</dbReference>
<dbReference type="InterPro" id="IPR000246">
    <property type="entry name" value="Peptidase_T2"/>
</dbReference>
<dbReference type="PANTHER" id="PTHR10188:SF8">
    <property type="entry name" value="THREONINE ASPARTASE 1"/>
    <property type="match status" value="1"/>
</dbReference>
<organism evidence="4 5">
    <name type="scientific">Elaeis guineensis var. tenera</name>
    <name type="common">Oil palm</name>
    <dbReference type="NCBI Taxonomy" id="51953"/>
    <lineage>
        <taxon>Eukaryota</taxon>
        <taxon>Viridiplantae</taxon>
        <taxon>Streptophyta</taxon>
        <taxon>Embryophyta</taxon>
        <taxon>Tracheophyta</taxon>
        <taxon>Spermatophyta</taxon>
        <taxon>Magnoliopsida</taxon>
        <taxon>Liliopsida</taxon>
        <taxon>Arecaceae</taxon>
        <taxon>Arecoideae</taxon>
        <taxon>Cocoseae</taxon>
        <taxon>Elaeidinae</taxon>
        <taxon>Elaeis</taxon>
    </lineage>
</organism>
<dbReference type="GO" id="GO:0051604">
    <property type="term" value="P:protein maturation"/>
    <property type="evidence" value="ECO:0007669"/>
    <property type="project" value="TreeGrafter"/>
</dbReference>
<accession>A0A6I9SAL1</accession>
<dbReference type="Pfam" id="PF01112">
    <property type="entry name" value="Asparaginase_2"/>
    <property type="match status" value="1"/>
</dbReference>
<name>A0A6I9SAL1_ELAGV</name>
<protein>
    <submittedName>
        <fullName evidence="5">Threonine aspartase isoform X1</fullName>
    </submittedName>
</protein>
<dbReference type="SUPFAM" id="SSF56235">
    <property type="entry name" value="N-terminal nucleophile aminohydrolases (Ntn hydrolases)"/>
    <property type="match status" value="1"/>
</dbReference>
<sequence length="452" mass="46940">MLRKSSQNTHEGGTLSFQVFTEVAKTLEMEGDGEANAGRFFVAVHVGAGFHSPSNEKAFRKAMKRACLAAAAVLRKDDGGCLDAVSAAIQVLEDDPITNAGQGSNLTESGHVECDASIMDGCSGAFGAVGAVRGVRNAIQIAAHLAKEQIAGSSLLGRIPPLFLVGEGAREWGKSKGIIMPATVSEIEEWLVTERAKTQWMKYKAMLADAKGWSESSTAQTTSTSGSSAVSLEKPAIEAQRLIGGKKNKASHGQPSAKDDIKEDCIMDTVGVICIDSSGRVASGASSGGIALKVDGRVGLAAMYGSGCWASSRDPYGAPFIVGCCATGAGEYLIKGFAARECCVSSSLSQSGPASACTKLLRSVVQNSNQKSHDTGAGVLLVQADTLKVTQSSPPEAVELVAAYCSSSFGIGYFGNSMDCPKVSILRGAGYRNSNDINHFGARVVLNSFKSS</sequence>
<evidence type="ECO:0000256" key="2">
    <source>
        <dbReference type="PIRSR" id="PIRSR600246-1"/>
    </source>
</evidence>
<dbReference type="InParanoid" id="A0A6I9SAL1"/>
<proteinExistence type="predicted"/>
<dbReference type="GO" id="GO:0005737">
    <property type="term" value="C:cytoplasm"/>
    <property type="evidence" value="ECO:0007669"/>
    <property type="project" value="TreeGrafter"/>
</dbReference>
<dbReference type="CDD" id="cd04514">
    <property type="entry name" value="Taspase1_like"/>
    <property type="match status" value="1"/>
</dbReference>
<evidence type="ECO:0000313" key="5">
    <source>
        <dbReference type="RefSeq" id="XP_010940442.1"/>
    </source>
</evidence>
<dbReference type="FunCoup" id="A0A6I9SAL1">
    <property type="interactions" value="1363"/>
</dbReference>
<dbReference type="KEGG" id="egu:105059018"/>
<dbReference type="AlphaFoldDB" id="A0A6I9SAL1"/>
<evidence type="ECO:0000256" key="1">
    <source>
        <dbReference type="ARBA" id="ARBA00011601"/>
    </source>
</evidence>
<dbReference type="GeneID" id="105059018"/>
<dbReference type="PANTHER" id="PTHR10188">
    <property type="entry name" value="L-ASPARAGINASE"/>
    <property type="match status" value="1"/>
</dbReference>
<evidence type="ECO:0000256" key="3">
    <source>
        <dbReference type="PIRSR" id="PIRSR600246-3"/>
    </source>
</evidence>
<dbReference type="FunFam" id="3.60.20.30:FF:000004">
    <property type="entry name" value="Putative threonine aspartase isoform A"/>
    <property type="match status" value="1"/>
</dbReference>
<evidence type="ECO:0000313" key="4">
    <source>
        <dbReference type="Proteomes" id="UP000504607"/>
    </source>
</evidence>
<gene>
    <name evidence="5" type="primary">LOC105059018</name>
</gene>
<feature type="site" description="Cleavage; by autolysis" evidence="3">
    <location>
        <begin position="268"/>
        <end position="269"/>
    </location>
</feature>